<dbReference type="CDD" id="cd17546">
    <property type="entry name" value="REC_hyHK_CKI1_RcsC-like"/>
    <property type="match status" value="1"/>
</dbReference>
<dbReference type="PROSITE" id="PS50109">
    <property type="entry name" value="HIS_KIN"/>
    <property type="match status" value="1"/>
</dbReference>
<dbReference type="InterPro" id="IPR011006">
    <property type="entry name" value="CheY-like_superfamily"/>
</dbReference>
<keyword evidence="5" id="KW-0418">Kinase</keyword>
<dbReference type="RefSeq" id="WP_256507606.1">
    <property type="nucleotide sequence ID" value="NZ_CP101740.1"/>
</dbReference>
<dbReference type="Gene3D" id="1.10.287.130">
    <property type="match status" value="1"/>
</dbReference>
<feature type="domain" description="Histidine kinase" evidence="9">
    <location>
        <begin position="301"/>
        <end position="521"/>
    </location>
</feature>
<evidence type="ECO:0000256" key="8">
    <source>
        <dbReference type="SAM" id="Phobius"/>
    </source>
</evidence>
<feature type="modified residue" description="4-aspartylphosphate" evidence="6">
    <location>
        <position position="589"/>
    </location>
</feature>
<dbReference type="InterPro" id="IPR005467">
    <property type="entry name" value="His_kinase_dom"/>
</dbReference>
<dbReference type="SUPFAM" id="SSF52172">
    <property type="entry name" value="CheY-like"/>
    <property type="match status" value="1"/>
</dbReference>
<dbReference type="PANTHER" id="PTHR43047">
    <property type="entry name" value="TWO-COMPONENT HISTIDINE PROTEIN KINASE"/>
    <property type="match status" value="1"/>
</dbReference>
<dbReference type="InterPro" id="IPR036097">
    <property type="entry name" value="HisK_dim/P_sf"/>
</dbReference>
<evidence type="ECO:0000256" key="1">
    <source>
        <dbReference type="ARBA" id="ARBA00000085"/>
    </source>
</evidence>
<evidence type="ECO:0000256" key="4">
    <source>
        <dbReference type="ARBA" id="ARBA00022679"/>
    </source>
</evidence>
<dbReference type="SUPFAM" id="SSF47384">
    <property type="entry name" value="Homodimeric domain of signal transducing histidine kinase"/>
    <property type="match status" value="1"/>
</dbReference>
<gene>
    <name evidence="11" type="ORF">NMP03_06130</name>
</gene>
<feature type="domain" description="Response regulatory" evidence="10">
    <location>
        <begin position="540"/>
        <end position="656"/>
    </location>
</feature>
<dbReference type="InterPro" id="IPR003661">
    <property type="entry name" value="HisK_dim/P_dom"/>
</dbReference>
<evidence type="ECO:0000256" key="3">
    <source>
        <dbReference type="ARBA" id="ARBA00022553"/>
    </source>
</evidence>
<dbReference type="PRINTS" id="PR00344">
    <property type="entry name" value="BCTRLSENSOR"/>
</dbReference>
<evidence type="ECO:0000256" key="6">
    <source>
        <dbReference type="PROSITE-ProRule" id="PRU00169"/>
    </source>
</evidence>
<keyword evidence="8" id="KW-0472">Membrane</keyword>
<evidence type="ECO:0000256" key="5">
    <source>
        <dbReference type="ARBA" id="ARBA00022777"/>
    </source>
</evidence>
<accession>A0ABY5L9X8</accession>
<dbReference type="SUPFAM" id="SSF55874">
    <property type="entry name" value="ATPase domain of HSP90 chaperone/DNA topoisomerase II/histidine kinase"/>
    <property type="match status" value="1"/>
</dbReference>
<keyword evidence="3 6" id="KW-0597">Phosphoprotein</keyword>
<dbReference type="InterPro" id="IPR003594">
    <property type="entry name" value="HATPase_dom"/>
</dbReference>
<keyword evidence="11" id="KW-0547">Nucleotide-binding</keyword>
<feature type="transmembrane region" description="Helical" evidence="8">
    <location>
        <begin position="240"/>
        <end position="261"/>
    </location>
</feature>
<evidence type="ECO:0000259" key="9">
    <source>
        <dbReference type="PROSITE" id="PS50109"/>
    </source>
</evidence>
<evidence type="ECO:0000313" key="11">
    <source>
        <dbReference type="EMBL" id="UUL83770.1"/>
    </source>
</evidence>
<reference evidence="11" key="1">
    <citation type="submission" date="2022-07" db="EMBL/GenBank/DDBJ databases">
        <title>Sphingomonas sp. nov., a novel bacterium isolated from the north slope of the Mount Everest.</title>
        <authorList>
            <person name="Cui X."/>
            <person name="Liu Y."/>
        </authorList>
    </citation>
    <scope>NUCLEOTIDE SEQUENCE</scope>
    <source>
        <strain evidence="11">S5-59</strain>
    </source>
</reference>
<dbReference type="SMART" id="SM00387">
    <property type="entry name" value="HATPase_c"/>
    <property type="match status" value="1"/>
</dbReference>
<dbReference type="Gene3D" id="3.30.565.10">
    <property type="entry name" value="Histidine kinase-like ATPase, C-terminal domain"/>
    <property type="match status" value="1"/>
</dbReference>
<comment type="catalytic activity">
    <reaction evidence="1">
        <text>ATP + protein L-histidine = ADP + protein N-phospho-L-histidine.</text>
        <dbReference type="EC" id="2.7.13.3"/>
    </reaction>
</comment>
<feature type="transmembrane region" description="Helical" evidence="8">
    <location>
        <begin position="23"/>
        <end position="44"/>
    </location>
</feature>
<evidence type="ECO:0000259" key="10">
    <source>
        <dbReference type="PROSITE" id="PS50110"/>
    </source>
</evidence>
<keyword evidence="11" id="KW-0067">ATP-binding</keyword>
<keyword evidence="8" id="KW-1133">Transmembrane helix</keyword>
<dbReference type="Pfam" id="PF02518">
    <property type="entry name" value="HATPase_c"/>
    <property type="match status" value="1"/>
</dbReference>
<organism evidence="11 12">
    <name type="scientific">Sphingomonas qomolangmaensis</name>
    <dbReference type="NCBI Taxonomy" id="2918765"/>
    <lineage>
        <taxon>Bacteria</taxon>
        <taxon>Pseudomonadati</taxon>
        <taxon>Pseudomonadota</taxon>
        <taxon>Alphaproteobacteria</taxon>
        <taxon>Sphingomonadales</taxon>
        <taxon>Sphingomonadaceae</taxon>
        <taxon>Sphingomonas</taxon>
    </lineage>
</organism>
<evidence type="ECO:0000256" key="2">
    <source>
        <dbReference type="ARBA" id="ARBA00012438"/>
    </source>
</evidence>
<dbReference type="Pfam" id="PF00072">
    <property type="entry name" value="Response_reg"/>
    <property type="match status" value="1"/>
</dbReference>
<dbReference type="CDD" id="cd00082">
    <property type="entry name" value="HisKA"/>
    <property type="match status" value="1"/>
</dbReference>
<keyword evidence="8" id="KW-0812">Transmembrane</keyword>
<dbReference type="GO" id="GO:0005524">
    <property type="term" value="F:ATP binding"/>
    <property type="evidence" value="ECO:0007669"/>
    <property type="project" value="UniProtKB-KW"/>
</dbReference>
<feature type="compositionally biased region" description="Polar residues" evidence="7">
    <location>
        <begin position="54"/>
        <end position="64"/>
    </location>
</feature>
<proteinExistence type="predicted"/>
<dbReference type="Gene3D" id="3.40.50.2300">
    <property type="match status" value="1"/>
</dbReference>
<dbReference type="InterPro" id="IPR001789">
    <property type="entry name" value="Sig_transdc_resp-reg_receiver"/>
</dbReference>
<dbReference type="SMART" id="SM00388">
    <property type="entry name" value="HisKA"/>
    <property type="match status" value="1"/>
</dbReference>
<dbReference type="EC" id="2.7.13.3" evidence="2"/>
<evidence type="ECO:0000256" key="7">
    <source>
        <dbReference type="SAM" id="MobiDB-lite"/>
    </source>
</evidence>
<protein>
    <recommendedName>
        <fullName evidence="2">histidine kinase</fullName>
        <ecNumber evidence="2">2.7.13.3</ecNumber>
    </recommendedName>
</protein>
<dbReference type="Pfam" id="PF00512">
    <property type="entry name" value="HisKA"/>
    <property type="match status" value="1"/>
</dbReference>
<keyword evidence="4" id="KW-0808">Transferase</keyword>
<dbReference type="CDD" id="cd16922">
    <property type="entry name" value="HATPase_EvgS-ArcB-TorS-like"/>
    <property type="match status" value="1"/>
</dbReference>
<dbReference type="Proteomes" id="UP001058533">
    <property type="component" value="Chromosome"/>
</dbReference>
<evidence type="ECO:0000313" key="12">
    <source>
        <dbReference type="Proteomes" id="UP001058533"/>
    </source>
</evidence>
<sequence length="743" mass="80642">MSNPDCNNQNGEVRQSGGIWSRAGGFTAEAAVFLLLVLTLAAVLGQEALTRETMSLTPSSTRASPYSFDDRSNGGDSKLSIHKTAPLSWSCELGKKAAFPFCGYGLVFNATTPGKGVDLSYASKILVKLHYRGPPTRLRIGIKDFDPAFSRVGTDASVKPNTTEFEVVQGYNQIELLPERFEVEPWWAASQRLSSKQASRSFQNVVAVELISGTGTKPGEFSVKLEEITFEGVHLAPEHFYMIIIGAWTLLSAIFLVYRFFHVRRQYEARERQQDKHGQLLAQAHAAAEAASAAKSQFLANMSHELRTPLNAIIGYAQLLERDALTQRQRSAVGTIHESGTHLLALITDILDISKVEAGKLELLASAVHLRACVAGVTEMIRLRAQEKGLVFKVDIAVDVPDRVLADAKRLRQVLINLLGNAVKFTARGEIGLEVSTVGWGGGSVRLRFDVVDTGAGIAPEQLQRIFEPFEQVGSATERSGGTGLGLSIARRIVDMMAGEIRVESVIGCGSRFSVELPVTLLAPSIPALTHPITSGGGHDILVVDDSETDRSILREALEGQGFKVREARDGLEALDMVERAQPDLIIVDMKMPVMGGLETLRQLRHRPSLRQLPVVAITASRSSRLEAEAHSAGADRLLVKPIRLLSLEQVITDLLAKPRVGDGDDSCISRPLIPPGESQLRLLLEHARAGNMRAIRALAVDIAAMGSEYEPFADRLQTLAAGYQSPAVLKLVQQQLAGKEAA</sequence>
<name>A0ABY5L9X8_9SPHN</name>
<dbReference type="SMART" id="SM00448">
    <property type="entry name" value="REC"/>
    <property type="match status" value="1"/>
</dbReference>
<dbReference type="InterPro" id="IPR036890">
    <property type="entry name" value="HATPase_C_sf"/>
</dbReference>
<dbReference type="EMBL" id="CP101740">
    <property type="protein sequence ID" value="UUL83770.1"/>
    <property type="molecule type" value="Genomic_DNA"/>
</dbReference>
<keyword evidence="12" id="KW-1185">Reference proteome</keyword>
<feature type="region of interest" description="Disordered" evidence="7">
    <location>
        <begin position="54"/>
        <end position="76"/>
    </location>
</feature>
<dbReference type="InterPro" id="IPR004358">
    <property type="entry name" value="Sig_transdc_His_kin-like_C"/>
</dbReference>
<dbReference type="PROSITE" id="PS50110">
    <property type="entry name" value="RESPONSE_REGULATORY"/>
    <property type="match status" value="1"/>
</dbReference>